<comment type="caution">
    <text evidence="2">The sequence shown here is derived from an EMBL/GenBank/DDBJ whole genome shotgun (WGS) entry which is preliminary data.</text>
</comment>
<organism evidence="2 3">
    <name type="scientific">Pseudomonas jessenii</name>
    <dbReference type="NCBI Taxonomy" id="77298"/>
    <lineage>
        <taxon>Bacteria</taxon>
        <taxon>Pseudomonadati</taxon>
        <taxon>Pseudomonadota</taxon>
        <taxon>Gammaproteobacteria</taxon>
        <taxon>Pseudomonadales</taxon>
        <taxon>Pseudomonadaceae</taxon>
        <taxon>Pseudomonas</taxon>
    </lineage>
</organism>
<protein>
    <submittedName>
        <fullName evidence="2">Uncharacterized protein</fullName>
    </submittedName>
</protein>
<keyword evidence="3" id="KW-1185">Reference proteome</keyword>
<sequence length="835" mass="90275">MGLGDHIELLLDGIQVDQTIIVKPGDVGERVTLYVPPTRFVTGAYTLQYRVRILGQSSEISLPPVNIFVKLDRPGGKDENGSAPGHSELNMYIDPRIINDGVDKETAETGLDIIIQAKPGSSSLLPYPNMAKGDRCKLTWGGWFVYSPRVTQDHIDNPQGHPLVIHVDKATILDAGDTDSLAVAFEVHDIVDNRSEDWCAAVEIAVDTGNTRLSPPMVKEAFNSIVDMDKLGDAPLTLQVLVDAPDFRIGDVIIGLGKGTTLDGEPISVEVRGEPLISVGNIYELALPSADIRLLAKTQAVFSYRVERSGSDDRASKRRFVSIIGATRRLLAPIAVDAQQGALDPDRVYTTAVIPFDPMMQEGMVIVLRWVGTRQDFGVYDPELDWRTLSKRDIDDKEPIPIIVEGKHLKAIEGGTLDLFYVLMAEGSDGGIIQRESLHHALLRVGEPLLELVAPIVLGEAGGTLEPDDLPGGSSKLTAPAAAEPTKAGDKVTYTWRGSKTGKTSDSVPINSLNAGRAIDFTLNPTFVQTHIEPNRGGTVDAMYEILRVAAGTTPERVSYSRTLNFTVGEAVLLTRPKVQQAEADGATLQPIKAVEALTVNIDSQDLLPSDLLSVTWTGAPGTAAGGSHTTPARPISETTLTIELPVTVLAFNLGKTVTVTYTVTRNAVPRTSLPLLLNVGTLPDSSLILPVIMEADDDGADSQFDVSKLTANATYRMGVWPLIATGQYVWLRLKGTNADGSDYNLQIHTAPGSMVSAQWINQGYYERSIAFAGLRNLKDGSTLRMEFKAAFGKSTNESEAVVFPVRTYTIKAFEDVRPEITRVEDSKGNEILPG</sequence>
<dbReference type="AlphaFoldDB" id="A0A5C4L3N7"/>
<feature type="region of interest" description="Disordered" evidence="1">
    <location>
        <begin position="465"/>
        <end position="484"/>
    </location>
</feature>
<evidence type="ECO:0000256" key="1">
    <source>
        <dbReference type="SAM" id="MobiDB-lite"/>
    </source>
</evidence>
<dbReference type="EMBL" id="VDDB01000006">
    <property type="protein sequence ID" value="TNB98048.1"/>
    <property type="molecule type" value="Genomic_DNA"/>
</dbReference>
<evidence type="ECO:0000313" key="2">
    <source>
        <dbReference type="EMBL" id="TNB98048.1"/>
    </source>
</evidence>
<evidence type="ECO:0000313" key="3">
    <source>
        <dbReference type="Proteomes" id="UP000306272"/>
    </source>
</evidence>
<proteinExistence type="predicted"/>
<accession>A0A5C4L3N7</accession>
<gene>
    <name evidence="2" type="ORF">FHG55_07935</name>
</gene>
<name>A0A5C4L3N7_PSEJE</name>
<reference evidence="2" key="1">
    <citation type="submission" date="2019-06" db="EMBL/GenBank/DDBJ databases">
        <title>Pseudomonas-derived Butenolides : (Bio)synthesis of Styrolides.</title>
        <authorList>
            <person name="Klapper M."/>
            <person name="Chowdhury S."/>
            <person name="Stallforth P."/>
        </authorList>
    </citation>
    <scope>NUCLEOTIDE SEQUENCE [LARGE SCALE GENOMIC DNA]</scope>
    <source>
        <strain evidence="2">EC-S101</strain>
    </source>
</reference>
<dbReference type="Proteomes" id="UP000306272">
    <property type="component" value="Unassembled WGS sequence"/>
</dbReference>
<feature type="non-terminal residue" evidence="2">
    <location>
        <position position="835"/>
    </location>
</feature>